<accession>A0A1M5R4C5</accession>
<dbReference type="AlphaFoldDB" id="A0A1M5R4C5"/>
<name>A0A1M5R4C5_9BACT</name>
<organism evidence="1 2">
    <name type="scientific">Chryseolinea serpens</name>
    <dbReference type="NCBI Taxonomy" id="947013"/>
    <lineage>
        <taxon>Bacteria</taxon>
        <taxon>Pseudomonadati</taxon>
        <taxon>Bacteroidota</taxon>
        <taxon>Cytophagia</taxon>
        <taxon>Cytophagales</taxon>
        <taxon>Fulvivirgaceae</taxon>
        <taxon>Chryseolinea</taxon>
    </lineage>
</organism>
<gene>
    <name evidence="1" type="ORF">SAMN04488109_3189</name>
</gene>
<evidence type="ECO:0000313" key="2">
    <source>
        <dbReference type="Proteomes" id="UP000184212"/>
    </source>
</evidence>
<evidence type="ECO:0000313" key="1">
    <source>
        <dbReference type="EMBL" id="SHH21257.1"/>
    </source>
</evidence>
<reference evidence="1 2" key="1">
    <citation type="submission" date="2016-11" db="EMBL/GenBank/DDBJ databases">
        <authorList>
            <person name="Jaros S."/>
            <person name="Januszkiewicz K."/>
            <person name="Wedrychowicz H."/>
        </authorList>
    </citation>
    <scope>NUCLEOTIDE SEQUENCE [LARGE SCALE GENOMIC DNA]</scope>
    <source>
        <strain evidence="1 2">DSM 24574</strain>
    </source>
</reference>
<dbReference type="EMBL" id="FQWQ01000002">
    <property type="protein sequence ID" value="SHH21257.1"/>
    <property type="molecule type" value="Genomic_DNA"/>
</dbReference>
<dbReference type="STRING" id="947013.SAMN04488109_3189"/>
<protein>
    <submittedName>
        <fullName evidence="1">Uncharacterized protein</fullName>
    </submittedName>
</protein>
<dbReference type="OrthoDB" id="9911681at2"/>
<keyword evidence="2" id="KW-1185">Reference proteome</keyword>
<proteinExistence type="predicted"/>
<sequence>MPEIFLFMLLNASGLFDRKLDDGRCADVFLIENRSSTTADSKPPPDTTRVFKAIQVFYQDTITNPGKALYREFFGITDEYFSKPAVIDVKILLNKPKNGDVQVFIEELFEPDTTAATTAVYGKDRINSEAWVLHEVVDHIRIEDLQKQKILVTNNVKYKTGYSYGSYLYTKTAFRVVALFKPRGAGKMEIIKKEFRFSM</sequence>
<dbReference type="RefSeq" id="WP_073135860.1">
    <property type="nucleotide sequence ID" value="NZ_FQWQ01000002.1"/>
</dbReference>
<dbReference type="Proteomes" id="UP000184212">
    <property type="component" value="Unassembled WGS sequence"/>
</dbReference>